<evidence type="ECO:0000313" key="2">
    <source>
        <dbReference type="EMBL" id="GAI24611.1"/>
    </source>
</evidence>
<dbReference type="Pfam" id="PF13186">
    <property type="entry name" value="SPASM"/>
    <property type="match status" value="1"/>
</dbReference>
<evidence type="ECO:0000259" key="1">
    <source>
        <dbReference type="Pfam" id="PF13186"/>
    </source>
</evidence>
<accession>X1N2Y5</accession>
<proteinExistence type="predicted"/>
<dbReference type="PANTHER" id="PTHR11228">
    <property type="entry name" value="RADICAL SAM DOMAIN PROTEIN"/>
    <property type="match status" value="1"/>
</dbReference>
<dbReference type="Gene3D" id="3.20.20.70">
    <property type="entry name" value="Aldolase class I"/>
    <property type="match status" value="1"/>
</dbReference>
<comment type="caution">
    <text evidence="2">The sequence shown here is derived from an EMBL/GenBank/DDBJ whole genome shotgun (WGS) entry which is preliminary data.</text>
</comment>
<dbReference type="EMBL" id="BARV01016232">
    <property type="protein sequence ID" value="GAI24611.1"/>
    <property type="molecule type" value="Genomic_DNA"/>
</dbReference>
<gene>
    <name evidence="2" type="ORF">S06H3_27904</name>
</gene>
<protein>
    <recommendedName>
        <fullName evidence="1">4Fe4S-binding SPASM domain-containing protein</fullName>
    </recommendedName>
</protein>
<feature type="non-terminal residue" evidence="2">
    <location>
        <position position="1"/>
    </location>
</feature>
<dbReference type="InterPro" id="IPR013785">
    <property type="entry name" value="Aldolase_TIM"/>
</dbReference>
<dbReference type="InterPro" id="IPR023885">
    <property type="entry name" value="4Fe4S-binding_SPASM_dom"/>
</dbReference>
<dbReference type="InterPro" id="IPR058240">
    <property type="entry name" value="rSAM_sf"/>
</dbReference>
<name>X1N2Y5_9ZZZZ</name>
<dbReference type="PANTHER" id="PTHR11228:SF7">
    <property type="entry name" value="PQQA PEPTIDE CYCLASE"/>
    <property type="match status" value="1"/>
</dbReference>
<reference evidence="2" key="1">
    <citation type="journal article" date="2014" name="Front. Microbiol.">
        <title>High frequency of phylogenetically diverse reductive dehalogenase-homologous genes in deep subseafloor sedimentary metagenomes.</title>
        <authorList>
            <person name="Kawai M."/>
            <person name="Futagami T."/>
            <person name="Toyoda A."/>
            <person name="Takaki Y."/>
            <person name="Nishi S."/>
            <person name="Hori S."/>
            <person name="Arai W."/>
            <person name="Tsubouchi T."/>
            <person name="Morono Y."/>
            <person name="Uchiyama I."/>
            <person name="Ito T."/>
            <person name="Fujiyama A."/>
            <person name="Inagaki F."/>
            <person name="Takami H."/>
        </authorList>
    </citation>
    <scope>NUCLEOTIDE SEQUENCE</scope>
    <source>
        <strain evidence="2">Expedition CK06-06</strain>
    </source>
</reference>
<dbReference type="InterPro" id="IPR050377">
    <property type="entry name" value="Radical_SAM_PqqE_MftC-like"/>
</dbReference>
<organism evidence="2">
    <name type="scientific">marine sediment metagenome</name>
    <dbReference type="NCBI Taxonomy" id="412755"/>
    <lineage>
        <taxon>unclassified sequences</taxon>
        <taxon>metagenomes</taxon>
        <taxon>ecological metagenomes</taxon>
    </lineage>
</organism>
<dbReference type="AlphaFoldDB" id="X1N2Y5"/>
<dbReference type="SUPFAM" id="SSF102114">
    <property type="entry name" value="Radical SAM enzymes"/>
    <property type="match status" value="1"/>
</dbReference>
<feature type="domain" description="4Fe4S-binding SPASM" evidence="1">
    <location>
        <begin position="120"/>
        <end position="183"/>
    </location>
</feature>
<sequence length="212" mass="24092">HEKITQIDGGYSTLMKNIKVIKKQGLNLGISVVISKYNLNEMEKIAETLINKTDNISFVRVIPAGRAKILEKELYLDKKEYKKYIKTLINLREKGIGAGYLKKAETFEFLITNKKNYQMCSAGFTNIGIRSDLIVTPCLALVEYPIGDLKKNSLKEILDSDEIKFFREFPKKDSELYTCKGCKHIDFCRGGCRAHAFYSTEDITAKDPGCLL</sequence>
<dbReference type="NCBIfam" id="TIGR04085">
    <property type="entry name" value="rSAM_more_4Fe4S"/>
    <property type="match status" value="1"/>
</dbReference>